<dbReference type="Pfam" id="PF09976">
    <property type="entry name" value="TPR_21"/>
    <property type="match status" value="1"/>
</dbReference>
<sequence>MAKHLDLEEQEQLDQIKHFWKEYGNLISWLLIVVFGAIAAWNGWQYWQRTSAAQAATLYDEVERAATAGDITRVERAFADLKDKFGRTTYAQQAGMLAAKALADKGNVDGAKAALAWVAEKSSDEGYAALARLRMASLLVESKSYDEALKQLSGDFPDAFKGLAADRRGDVLQAQGKREEARAEYIKAYKALDDRSEYRRLLEVKLSALGTDPKQLVPAPANAASASASGTAKS</sequence>
<evidence type="ECO:0000256" key="10">
    <source>
        <dbReference type="SAM" id="Phobius"/>
    </source>
</evidence>
<evidence type="ECO:0000256" key="3">
    <source>
        <dbReference type="ARBA" id="ARBA00022692"/>
    </source>
</evidence>
<evidence type="ECO:0000256" key="8">
    <source>
        <dbReference type="ARBA" id="ARBA00024235"/>
    </source>
</evidence>
<dbReference type="SUPFAM" id="SSF48452">
    <property type="entry name" value="TPR-like"/>
    <property type="match status" value="1"/>
</dbReference>
<dbReference type="GO" id="GO:0005886">
    <property type="term" value="C:plasma membrane"/>
    <property type="evidence" value="ECO:0007669"/>
    <property type="project" value="UniProtKB-SubCell"/>
</dbReference>
<evidence type="ECO:0000256" key="5">
    <source>
        <dbReference type="ARBA" id="ARBA00023136"/>
    </source>
</evidence>
<dbReference type="InterPro" id="IPR011990">
    <property type="entry name" value="TPR-like_helical_dom_sf"/>
</dbReference>
<comment type="caution">
    <text evidence="12">The sequence shown here is derived from an EMBL/GenBank/DDBJ whole genome shotgun (WGS) entry which is preliminary data.</text>
</comment>
<comment type="similarity">
    <text evidence="7">Belongs to the YfgM family.</text>
</comment>
<protein>
    <recommendedName>
        <fullName evidence="8">Ancillary SecYEG translocon subunit</fullName>
    </recommendedName>
</protein>
<evidence type="ECO:0000313" key="13">
    <source>
        <dbReference type="Proteomes" id="UP000487350"/>
    </source>
</evidence>
<dbReference type="PANTHER" id="PTHR38035">
    <property type="entry name" value="UPF0070 PROTEIN YFGM"/>
    <property type="match status" value="1"/>
</dbReference>
<reference evidence="12 13" key="1">
    <citation type="submission" date="2019-11" db="EMBL/GenBank/DDBJ databases">
        <title>Caenimonas koreensis gen. nov., sp. nov., isolated from activated sludge.</title>
        <authorList>
            <person name="Seung H.R."/>
        </authorList>
    </citation>
    <scope>NUCLEOTIDE SEQUENCE [LARGE SCALE GENOMIC DNA]</scope>
    <source>
        <strain evidence="12 13">EMB320</strain>
    </source>
</reference>
<dbReference type="InterPro" id="IPR018704">
    <property type="entry name" value="SecYEG/CpoB_TPR"/>
</dbReference>
<evidence type="ECO:0000256" key="4">
    <source>
        <dbReference type="ARBA" id="ARBA00022989"/>
    </source>
</evidence>
<feature type="compositionally biased region" description="Low complexity" evidence="9">
    <location>
        <begin position="219"/>
        <end position="234"/>
    </location>
</feature>
<evidence type="ECO:0000256" key="7">
    <source>
        <dbReference type="ARBA" id="ARBA00024197"/>
    </source>
</evidence>
<feature type="domain" description="Ancillary SecYEG translocon subunit/Cell division coordinator CpoB TPR" evidence="11">
    <location>
        <begin position="17"/>
        <end position="210"/>
    </location>
</feature>
<dbReference type="AlphaFoldDB" id="A0A844ATV1"/>
<dbReference type="EMBL" id="WJBU01000001">
    <property type="protein sequence ID" value="MRD45778.1"/>
    <property type="molecule type" value="Genomic_DNA"/>
</dbReference>
<dbReference type="InterPro" id="IPR026039">
    <property type="entry name" value="YfgM"/>
</dbReference>
<dbReference type="Gene3D" id="1.25.40.10">
    <property type="entry name" value="Tetratricopeptide repeat domain"/>
    <property type="match status" value="1"/>
</dbReference>
<keyword evidence="3 10" id="KW-0812">Transmembrane</keyword>
<keyword evidence="5 10" id="KW-0472">Membrane</keyword>
<dbReference type="OrthoDB" id="8521102at2"/>
<evidence type="ECO:0000256" key="9">
    <source>
        <dbReference type="SAM" id="MobiDB-lite"/>
    </source>
</evidence>
<gene>
    <name evidence="12" type="ORF">GHT07_00690</name>
</gene>
<evidence type="ECO:0000259" key="11">
    <source>
        <dbReference type="Pfam" id="PF09976"/>
    </source>
</evidence>
<evidence type="ECO:0000256" key="1">
    <source>
        <dbReference type="ARBA" id="ARBA00004401"/>
    </source>
</evidence>
<proteinExistence type="inferred from homology"/>
<dbReference type="Proteomes" id="UP000487350">
    <property type="component" value="Unassembled WGS sequence"/>
</dbReference>
<evidence type="ECO:0000256" key="2">
    <source>
        <dbReference type="ARBA" id="ARBA00022475"/>
    </source>
</evidence>
<keyword evidence="2" id="KW-1003">Cell membrane</keyword>
<name>A0A844ATV1_9BURK</name>
<accession>A0A844ATV1</accession>
<keyword evidence="13" id="KW-1185">Reference proteome</keyword>
<dbReference type="GO" id="GO:0044877">
    <property type="term" value="F:protein-containing complex binding"/>
    <property type="evidence" value="ECO:0007669"/>
    <property type="project" value="InterPro"/>
</dbReference>
<dbReference type="PANTHER" id="PTHR38035:SF1">
    <property type="entry name" value="ANCILLARY SECYEG TRANSLOCON SUBUNIT"/>
    <property type="match status" value="1"/>
</dbReference>
<dbReference type="PIRSF" id="PIRSF006170">
    <property type="entry name" value="YfgM"/>
    <property type="match status" value="1"/>
</dbReference>
<keyword evidence="6" id="KW-0143">Chaperone</keyword>
<keyword evidence="4 10" id="KW-1133">Transmembrane helix</keyword>
<evidence type="ECO:0000256" key="6">
    <source>
        <dbReference type="ARBA" id="ARBA00023186"/>
    </source>
</evidence>
<evidence type="ECO:0000313" key="12">
    <source>
        <dbReference type="EMBL" id="MRD45778.1"/>
    </source>
</evidence>
<dbReference type="RefSeq" id="WP_153583127.1">
    <property type="nucleotide sequence ID" value="NZ_WJBU01000001.1"/>
</dbReference>
<organism evidence="12 13">
    <name type="scientific">Caenimonas koreensis DSM 17982</name>
    <dbReference type="NCBI Taxonomy" id="1121255"/>
    <lineage>
        <taxon>Bacteria</taxon>
        <taxon>Pseudomonadati</taxon>
        <taxon>Pseudomonadota</taxon>
        <taxon>Betaproteobacteria</taxon>
        <taxon>Burkholderiales</taxon>
        <taxon>Comamonadaceae</taxon>
        <taxon>Caenimonas</taxon>
    </lineage>
</organism>
<feature type="region of interest" description="Disordered" evidence="9">
    <location>
        <begin position="213"/>
        <end position="234"/>
    </location>
</feature>
<feature type="transmembrane region" description="Helical" evidence="10">
    <location>
        <begin position="26"/>
        <end position="44"/>
    </location>
</feature>
<comment type="subcellular location">
    <subcellularLocation>
        <location evidence="1">Cell membrane</location>
        <topology evidence="1">Single-pass type II membrane protein</topology>
    </subcellularLocation>
</comment>